<sequence length="157" mass="18436">MKKNQDKKEDHLAPTQIPTFNDNKEIEKAGLSDHELRNKMDLVKKYSRTPDESFGIQKIEKEYIEELQKREEDRNTAGLNYSMGIQDGLQHSPYEQIKLSYEHQDQVLRDDITAKAKAFYNSNHSLLKEFVESKQPEPSLFKHNFEKAKHDKGKSNR</sequence>
<proteinExistence type="predicted"/>
<protein>
    <submittedName>
        <fullName evidence="2">Uncharacterized protein</fullName>
    </submittedName>
</protein>
<comment type="caution">
    <text evidence="2">The sequence shown here is derived from an EMBL/GenBank/DDBJ whole genome shotgun (WGS) entry which is preliminary data.</text>
</comment>
<evidence type="ECO:0000313" key="3">
    <source>
        <dbReference type="Proteomes" id="UP000036908"/>
    </source>
</evidence>
<organism evidence="2 3">
    <name type="scientific">Roseivirga seohaensis subsp. aquiponti</name>
    <dbReference type="NCBI Taxonomy" id="1566026"/>
    <lineage>
        <taxon>Bacteria</taxon>
        <taxon>Pseudomonadati</taxon>
        <taxon>Bacteroidota</taxon>
        <taxon>Cytophagia</taxon>
        <taxon>Cytophagales</taxon>
        <taxon>Roseivirgaceae</taxon>
        <taxon>Roseivirga</taxon>
    </lineage>
</organism>
<reference evidence="3" key="1">
    <citation type="submission" date="2014-11" db="EMBL/GenBank/DDBJ databases">
        <title>Genome sequencing of Roseivirga sp. D-25.</title>
        <authorList>
            <person name="Selvaratnam C."/>
            <person name="Thevarajoo S."/>
            <person name="Goh K.M."/>
            <person name="Eee R."/>
            <person name="Chan K.-G."/>
            <person name="Chong C.S."/>
        </authorList>
    </citation>
    <scope>NUCLEOTIDE SEQUENCE [LARGE SCALE GENOMIC DNA]</scope>
    <source>
        <strain evidence="3">D-25</strain>
    </source>
</reference>
<dbReference type="AlphaFoldDB" id="A0A0L8APP9"/>
<accession>A0A0L8APP9</accession>
<keyword evidence="3" id="KW-1185">Reference proteome</keyword>
<gene>
    <name evidence="2" type="ORF">OB69_04005</name>
</gene>
<evidence type="ECO:0000256" key="1">
    <source>
        <dbReference type="SAM" id="MobiDB-lite"/>
    </source>
</evidence>
<dbReference type="PATRIC" id="fig|1566026.4.peg.2570"/>
<feature type="compositionally biased region" description="Basic and acidic residues" evidence="1">
    <location>
        <begin position="1"/>
        <end position="12"/>
    </location>
</feature>
<dbReference type="EMBL" id="JSVA01000004">
    <property type="protein sequence ID" value="KOF04152.1"/>
    <property type="molecule type" value="Genomic_DNA"/>
</dbReference>
<dbReference type="OrthoDB" id="982916at2"/>
<evidence type="ECO:0000313" key="2">
    <source>
        <dbReference type="EMBL" id="KOF04152.1"/>
    </source>
</evidence>
<name>A0A0L8APP9_9BACT</name>
<dbReference type="RefSeq" id="WP_053222390.1">
    <property type="nucleotide sequence ID" value="NZ_JSVA01000004.1"/>
</dbReference>
<feature type="region of interest" description="Disordered" evidence="1">
    <location>
        <begin position="138"/>
        <end position="157"/>
    </location>
</feature>
<dbReference type="Proteomes" id="UP000036908">
    <property type="component" value="Unassembled WGS sequence"/>
</dbReference>
<feature type="region of interest" description="Disordered" evidence="1">
    <location>
        <begin position="1"/>
        <end position="23"/>
    </location>
</feature>